<geneLocation type="chloroplast" evidence="9"/>
<proteinExistence type="inferred from homology"/>
<keyword evidence="9" id="KW-0150">Chloroplast</keyword>
<dbReference type="HAMAP" id="MF_01363">
    <property type="entry name" value="Ribosomal_bL21"/>
    <property type="match status" value="1"/>
</dbReference>
<dbReference type="GO" id="GO:0019843">
    <property type="term" value="F:rRNA binding"/>
    <property type="evidence" value="ECO:0007669"/>
    <property type="project" value="UniProtKB-UniRule"/>
</dbReference>
<keyword evidence="3 7" id="KW-0699">rRNA-binding</keyword>
<keyword evidence="5 7" id="KW-0689">Ribosomal protein</keyword>
<evidence type="ECO:0000256" key="2">
    <source>
        <dbReference type="ARBA" id="ARBA00022640"/>
    </source>
</evidence>
<evidence type="ECO:0000256" key="8">
    <source>
        <dbReference type="RuleBase" id="RU000563"/>
    </source>
</evidence>
<comment type="function">
    <text evidence="7 8">This protein binds to 23S rRNA.</text>
</comment>
<dbReference type="SUPFAM" id="SSF141091">
    <property type="entry name" value="L21p-like"/>
    <property type="match status" value="1"/>
</dbReference>
<dbReference type="GO" id="GO:0003735">
    <property type="term" value="F:structural constituent of ribosome"/>
    <property type="evidence" value="ECO:0007669"/>
    <property type="project" value="InterPro"/>
</dbReference>
<evidence type="ECO:0000313" key="9">
    <source>
        <dbReference type="EMBL" id="AIR75760.1"/>
    </source>
</evidence>
<keyword evidence="4 7" id="KW-0694">RNA-binding</keyword>
<accession>A0A089VN16</accession>
<sequence>MKYAIVEISGRQFWVETGKYYDLNRIPTKLGQEIILNRVLLLNNEGEILIGKPYLEKVKIKGKVLEHLRGRKTLVYKMRPKKKTRKKQGHRQELTRVLIEEINIY</sequence>
<dbReference type="EMBL" id="KJ958482">
    <property type="protein sequence ID" value="AIR75760.1"/>
    <property type="molecule type" value="Genomic_DNA"/>
</dbReference>
<dbReference type="InterPro" id="IPR001787">
    <property type="entry name" value="Ribosomal_bL21"/>
</dbReference>
<gene>
    <name evidence="7 9" type="primary">rpl21</name>
</gene>
<protein>
    <recommendedName>
        <fullName evidence="7">Large ribosomal subunit protein bL21c</fullName>
    </recommendedName>
</protein>
<evidence type="ECO:0000256" key="4">
    <source>
        <dbReference type="ARBA" id="ARBA00022884"/>
    </source>
</evidence>
<keyword evidence="6 7" id="KW-0687">Ribonucleoprotein</keyword>
<evidence type="ECO:0000256" key="7">
    <source>
        <dbReference type="HAMAP-Rule" id="MF_01363"/>
    </source>
</evidence>
<dbReference type="GO" id="GO:0009507">
    <property type="term" value="C:chloroplast"/>
    <property type="evidence" value="ECO:0007669"/>
    <property type="project" value="UniProtKB-SubCell"/>
</dbReference>
<comment type="subunit">
    <text evidence="7 8">Part of the 50S ribosomal subunit.</text>
</comment>
<dbReference type="GeneID" id="20833750"/>
<reference evidence="9" key="1">
    <citation type="journal article" date="2014" name="PLoS ONE">
        <title>Conserved gene order and expanded inverted repeats characterize plastid genomes of Thalassiosirales.</title>
        <authorList>
            <person name="Sabir J.S."/>
            <person name="Yu M."/>
            <person name="Ashworth M.P."/>
            <person name="Baeshen N.A."/>
            <person name="Baeshen M.N."/>
            <person name="Bahieldin A."/>
            <person name="Theriot E.C."/>
            <person name="Jansen R.K."/>
        </authorList>
    </citation>
    <scope>NUCLEOTIDE SEQUENCE</scope>
</reference>
<evidence type="ECO:0000256" key="3">
    <source>
        <dbReference type="ARBA" id="ARBA00022730"/>
    </source>
</evidence>
<dbReference type="Pfam" id="PF00829">
    <property type="entry name" value="Ribosomal_L21p"/>
    <property type="match status" value="1"/>
</dbReference>
<dbReference type="InterPro" id="IPR036164">
    <property type="entry name" value="bL21-like_sf"/>
</dbReference>
<dbReference type="GO" id="GO:0005762">
    <property type="term" value="C:mitochondrial large ribosomal subunit"/>
    <property type="evidence" value="ECO:0007669"/>
    <property type="project" value="TreeGrafter"/>
</dbReference>
<dbReference type="PROSITE" id="PS01169">
    <property type="entry name" value="RIBOSOMAL_L21"/>
    <property type="match status" value="1"/>
</dbReference>
<dbReference type="GO" id="GO:0006412">
    <property type="term" value="P:translation"/>
    <property type="evidence" value="ECO:0007669"/>
    <property type="project" value="UniProtKB-UniRule"/>
</dbReference>
<evidence type="ECO:0000256" key="1">
    <source>
        <dbReference type="ARBA" id="ARBA00008563"/>
    </source>
</evidence>
<dbReference type="AlphaFoldDB" id="A0A089VN16"/>
<name>A0A089VN16_9STRA</name>
<dbReference type="InterPro" id="IPR028909">
    <property type="entry name" value="bL21-like"/>
</dbReference>
<comment type="similarity">
    <text evidence="1 7 8">Belongs to the bacterial ribosomal protein bL21 family.</text>
</comment>
<dbReference type="RefSeq" id="YP_009093087.1">
    <property type="nucleotide sequence ID" value="NC_025311.1"/>
</dbReference>
<reference evidence="9" key="2">
    <citation type="submission" date="2014-06" db="EMBL/GenBank/DDBJ databases">
        <authorList>
            <person name="Sabir J.S.M."/>
            <person name="Yu M."/>
            <person name="Ashworth M.P."/>
            <person name="Baeshen N.A."/>
            <person name="Baeshen M.N."/>
            <person name="Bahieldin A."/>
            <person name="Theriot E.C."/>
            <person name="Jansen R.K."/>
        </authorList>
    </citation>
    <scope>NUCLEOTIDE SEQUENCE</scope>
</reference>
<organism evidence="9">
    <name type="scientific">Rhizosolenia imbricata</name>
    <dbReference type="NCBI Taxonomy" id="216768"/>
    <lineage>
        <taxon>Eukaryota</taxon>
        <taxon>Sar</taxon>
        <taxon>Stramenopiles</taxon>
        <taxon>Ochrophyta</taxon>
        <taxon>Bacillariophyta</taxon>
        <taxon>Coscinodiscophyceae</taxon>
        <taxon>Rhizosoleniophycidae</taxon>
        <taxon>Rhizosoleniales</taxon>
        <taxon>Rhizosoleniaceae</taxon>
        <taxon>Rhizosolenia</taxon>
    </lineage>
</organism>
<dbReference type="InterPro" id="IPR018258">
    <property type="entry name" value="Ribosomal_bL21_CS"/>
</dbReference>
<keyword evidence="2 9" id="KW-0934">Plastid</keyword>
<dbReference type="NCBIfam" id="TIGR00061">
    <property type="entry name" value="L21"/>
    <property type="match status" value="1"/>
</dbReference>
<dbReference type="PANTHER" id="PTHR21349">
    <property type="entry name" value="50S RIBOSOMAL PROTEIN L21"/>
    <property type="match status" value="1"/>
</dbReference>
<dbReference type="PANTHER" id="PTHR21349:SF7">
    <property type="entry name" value="LARGE RIBOSOMAL SUBUNIT PROTEIN BL21C"/>
    <property type="match status" value="1"/>
</dbReference>
<evidence type="ECO:0000256" key="6">
    <source>
        <dbReference type="ARBA" id="ARBA00023274"/>
    </source>
</evidence>
<evidence type="ECO:0000256" key="5">
    <source>
        <dbReference type="ARBA" id="ARBA00022980"/>
    </source>
</evidence>
<comment type="subcellular location">
    <subcellularLocation>
        <location evidence="7">Plastid</location>
        <location evidence="7">Chloroplast</location>
    </subcellularLocation>
</comment>